<name>A0AA39PFA7_9AGAR</name>
<comment type="caution">
    <text evidence="2">The sequence shown here is derived from an EMBL/GenBank/DDBJ whole genome shotgun (WGS) entry which is preliminary data.</text>
</comment>
<keyword evidence="3" id="KW-1185">Reference proteome</keyword>
<gene>
    <name evidence="2" type="ORF">IW261DRAFT_1467187</name>
</gene>
<proteinExistence type="predicted"/>
<dbReference type="AlphaFoldDB" id="A0AA39PFA7"/>
<evidence type="ECO:0000313" key="3">
    <source>
        <dbReference type="Proteomes" id="UP001175227"/>
    </source>
</evidence>
<accession>A0AA39PFA7</accession>
<protein>
    <submittedName>
        <fullName evidence="2">Uncharacterized protein</fullName>
    </submittedName>
</protein>
<sequence length="163" mass="17695">MVVARGLSLFLHHLAAVQCRCVRFLVSFLLSSLSLHEIMVLARSGKGLNEEHRQIKPPGRSATHCRLLSPLFLAKICSRTTERSFSRIPGSDGKKKLLLCRGSRGRKGRTGQGAPKRVAKERERPAVTLTTPNVGGTCEGAVGIRRLQKGPGSAYPCQASHSN</sequence>
<evidence type="ECO:0000256" key="1">
    <source>
        <dbReference type="SAM" id="MobiDB-lite"/>
    </source>
</evidence>
<feature type="region of interest" description="Disordered" evidence="1">
    <location>
        <begin position="103"/>
        <end position="123"/>
    </location>
</feature>
<dbReference type="EMBL" id="JAUEPR010000007">
    <property type="protein sequence ID" value="KAK0482288.1"/>
    <property type="molecule type" value="Genomic_DNA"/>
</dbReference>
<feature type="non-terminal residue" evidence="2">
    <location>
        <position position="163"/>
    </location>
</feature>
<reference evidence="2" key="1">
    <citation type="submission" date="2023-06" db="EMBL/GenBank/DDBJ databases">
        <authorList>
            <consortium name="Lawrence Berkeley National Laboratory"/>
            <person name="Ahrendt S."/>
            <person name="Sahu N."/>
            <person name="Indic B."/>
            <person name="Wong-Bajracharya J."/>
            <person name="Merenyi Z."/>
            <person name="Ke H.-M."/>
            <person name="Monk M."/>
            <person name="Kocsube S."/>
            <person name="Drula E."/>
            <person name="Lipzen A."/>
            <person name="Balint B."/>
            <person name="Henrissat B."/>
            <person name="Andreopoulos B."/>
            <person name="Martin F.M."/>
            <person name="Harder C.B."/>
            <person name="Rigling D."/>
            <person name="Ford K.L."/>
            <person name="Foster G.D."/>
            <person name="Pangilinan J."/>
            <person name="Papanicolaou A."/>
            <person name="Barry K."/>
            <person name="LaButti K."/>
            <person name="Viragh M."/>
            <person name="Koriabine M."/>
            <person name="Yan M."/>
            <person name="Riley R."/>
            <person name="Champramary S."/>
            <person name="Plett K.L."/>
            <person name="Tsai I.J."/>
            <person name="Slot J."/>
            <person name="Sipos G."/>
            <person name="Plett J."/>
            <person name="Nagy L.G."/>
            <person name="Grigoriev I.V."/>
        </authorList>
    </citation>
    <scope>NUCLEOTIDE SEQUENCE</scope>
    <source>
        <strain evidence="2">ICMP 16352</strain>
    </source>
</reference>
<dbReference type="Proteomes" id="UP001175227">
    <property type="component" value="Unassembled WGS sequence"/>
</dbReference>
<organism evidence="2 3">
    <name type="scientific">Armillaria novae-zelandiae</name>
    <dbReference type="NCBI Taxonomy" id="153914"/>
    <lineage>
        <taxon>Eukaryota</taxon>
        <taxon>Fungi</taxon>
        <taxon>Dikarya</taxon>
        <taxon>Basidiomycota</taxon>
        <taxon>Agaricomycotina</taxon>
        <taxon>Agaricomycetes</taxon>
        <taxon>Agaricomycetidae</taxon>
        <taxon>Agaricales</taxon>
        <taxon>Marasmiineae</taxon>
        <taxon>Physalacriaceae</taxon>
        <taxon>Armillaria</taxon>
    </lineage>
</organism>
<evidence type="ECO:0000313" key="2">
    <source>
        <dbReference type="EMBL" id="KAK0482288.1"/>
    </source>
</evidence>